<keyword evidence="3" id="KW-0378">Hydrolase</keyword>
<evidence type="ECO:0000313" key="7">
    <source>
        <dbReference type="EMBL" id="GID13857.1"/>
    </source>
</evidence>
<evidence type="ECO:0000313" key="8">
    <source>
        <dbReference type="Proteomes" id="UP000612808"/>
    </source>
</evidence>
<sequence length="281" mass="30728">MDATWSKLEANGEKYKENAYQLQKNQAQSRKLAKQLVPLQKKVDSMYKEVGSYAAAAYKGGNLSAVNSILTYGSASTMLDQVATLDRMAADQHRKVAKYEKAKNDLDAKKRKYDTLVAQNKKQQVKLAAEKKKLQGDMSTMEKQYQQTAAGRSQGGSGLPDLGYIPGPGGKAVRYAIDHLGDPYVWDTAGPNEFDCSGLTMAAWAAAGVSMRHYTYDQYSAFPHVGRDELMAGDLVFWNGAEHVGIYIGKGYVIHAPQPGEGVKVSPVDYPGTWYGAVRPG</sequence>
<dbReference type="InterPro" id="IPR038765">
    <property type="entry name" value="Papain-like_cys_pep_sf"/>
</dbReference>
<protein>
    <recommendedName>
        <fullName evidence="6">NlpC/P60 domain-containing protein</fullName>
    </recommendedName>
</protein>
<comment type="caution">
    <text evidence="7">The sequence shown here is derived from an EMBL/GenBank/DDBJ whole genome shotgun (WGS) entry which is preliminary data.</text>
</comment>
<evidence type="ECO:0000256" key="1">
    <source>
        <dbReference type="ARBA" id="ARBA00007074"/>
    </source>
</evidence>
<dbReference type="Gene3D" id="3.90.1720.10">
    <property type="entry name" value="endopeptidase domain like (from Nostoc punctiforme)"/>
    <property type="match status" value="1"/>
</dbReference>
<dbReference type="GO" id="GO:0008234">
    <property type="term" value="F:cysteine-type peptidase activity"/>
    <property type="evidence" value="ECO:0007669"/>
    <property type="project" value="UniProtKB-KW"/>
</dbReference>
<accession>A0A8J3JC89</accession>
<keyword evidence="2" id="KW-0645">Protease</keyword>
<organism evidence="7 8">
    <name type="scientific">Actinocatenispora rupis</name>
    <dbReference type="NCBI Taxonomy" id="519421"/>
    <lineage>
        <taxon>Bacteria</taxon>
        <taxon>Bacillati</taxon>
        <taxon>Actinomycetota</taxon>
        <taxon>Actinomycetes</taxon>
        <taxon>Micromonosporales</taxon>
        <taxon>Micromonosporaceae</taxon>
        <taxon>Actinocatenispora</taxon>
    </lineage>
</organism>
<gene>
    <name evidence="7" type="ORF">Aru02nite_47460</name>
</gene>
<dbReference type="SUPFAM" id="SSF54001">
    <property type="entry name" value="Cysteine proteinases"/>
    <property type="match status" value="1"/>
</dbReference>
<feature type="domain" description="NlpC/P60" evidence="6">
    <location>
        <begin position="166"/>
        <end position="281"/>
    </location>
</feature>
<proteinExistence type="inferred from homology"/>
<evidence type="ECO:0000256" key="4">
    <source>
        <dbReference type="ARBA" id="ARBA00022807"/>
    </source>
</evidence>
<dbReference type="Proteomes" id="UP000612808">
    <property type="component" value="Unassembled WGS sequence"/>
</dbReference>
<dbReference type="AlphaFoldDB" id="A0A8J3JC89"/>
<feature type="coiled-coil region" evidence="5">
    <location>
        <begin position="89"/>
        <end position="119"/>
    </location>
</feature>
<keyword evidence="8" id="KW-1185">Reference proteome</keyword>
<evidence type="ECO:0000256" key="5">
    <source>
        <dbReference type="SAM" id="Coils"/>
    </source>
</evidence>
<evidence type="ECO:0000256" key="2">
    <source>
        <dbReference type="ARBA" id="ARBA00022670"/>
    </source>
</evidence>
<dbReference type="PANTHER" id="PTHR47359:SF3">
    <property type="entry name" value="NLP_P60 DOMAIN-CONTAINING PROTEIN-RELATED"/>
    <property type="match status" value="1"/>
</dbReference>
<dbReference type="PANTHER" id="PTHR47359">
    <property type="entry name" value="PEPTIDOGLYCAN DL-ENDOPEPTIDASE CWLO"/>
    <property type="match status" value="1"/>
</dbReference>
<keyword evidence="5" id="KW-0175">Coiled coil</keyword>
<dbReference type="GO" id="GO:0006508">
    <property type="term" value="P:proteolysis"/>
    <property type="evidence" value="ECO:0007669"/>
    <property type="project" value="UniProtKB-KW"/>
</dbReference>
<name>A0A8J3JC89_9ACTN</name>
<comment type="similarity">
    <text evidence="1">Belongs to the peptidase C40 family.</text>
</comment>
<evidence type="ECO:0000256" key="3">
    <source>
        <dbReference type="ARBA" id="ARBA00022801"/>
    </source>
</evidence>
<dbReference type="Pfam" id="PF00877">
    <property type="entry name" value="NLPC_P60"/>
    <property type="match status" value="1"/>
</dbReference>
<dbReference type="EMBL" id="BOMB01000027">
    <property type="protein sequence ID" value="GID13857.1"/>
    <property type="molecule type" value="Genomic_DNA"/>
</dbReference>
<dbReference type="RefSeq" id="WP_203661282.1">
    <property type="nucleotide sequence ID" value="NZ_BAAAZM010000014.1"/>
</dbReference>
<keyword evidence="4" id="KW-0788">Thiol protease</keyword>
<dbReference type="InterPro" id="IPR051794">
    <property type="entry name" value="PG_Endopeptidase_C40"/>
</dbReference>
<dbReference type="Gene3D" id="6.10.250.3150">
    <property type="match status" value="1"/>
</dbReference>
<evidence type="ECO:0000259" key="6">
    <source>
        <dbReference type="PROSITE" id="PS51935"/>
    </source>
</evidence>
<reference evidence="7" key="1">
    <citation type="submission" date="2021-01" db="EMBL/GenBank/DDBJ databases">
        <title>Whole genome shotgun sequence of Actinocatenispora rupis NBRC 107355.</title>
        <authorList>
            <person name="Komaki H."/>
            <person name="Tamura T."/>
        </authorList>
    </citation>
    <scope>NUCLEOTIDE SEQUENCE</scope>
    <source>
        <strain evidence="7">NBRC 107355</strain>
    </source>
</reference>
<dbReference type="InterPro" id="IPR000064">
    <property type="entry name" value="NLP_P60_dom"/>
</dbReference>
<dbReference type="PROSITE" id="PS51935">
    <property type="entry name" value="NLPC_P60"/>
    <property type="match status" value="1"/>
</dbReference>